<comment type="caution">
    <text evidence="4">The sequence shown here is derived from an EMBL/GenBank/DDBJ whole genome shotgun (WGS) entry which is preliminary data.</text>
</comment>
<dbReference type="Pfam" id="PF01408">
    <property type="entry name" value="GFO_IDH_MocA"/>
    <property type="match status" value="1"/>
</dbReference>
<keyword evidence="5" id="KW-1185">Reference proteome</keyword>
<dbReference type="Proteomes" id="UP001212498">
    <property type="component" value="Unassembled WGS sequence"/>
</dbReference>
<accession>A0ABT4T026</accession>
<dbReference type="InterPro" id="IPR000683">
    <property type="entry name" value="Gfo/Idh/MocA-like_OxRdtase_N"/>
</dbReference>
<dbReference type="InterPro" id="IPR036291">
    <property type="entry name" value="NAD(P)-bd_dom_sf"/>
</dbReference>
<feature type="domain" description="Gfo/Idh/MocA-like oxidoreductase N-terminal" evidence="2">
    <location>
        <begin position="7"/>
        <end position="118"/>
    </location>
</feature>
<dbReference type="PANTHER" id="PTHR43249">
    <property type="entry name" value="UDP-N-ACETYL-2-AMINO-2-DEOXY-D-GLUCURONATE OXIDASE"/>
    <property type="match status" value="1"/>
</dbReference>
<protein>
    <submittedName>
        <fullName evidence="4">Gfo/Idh/MocA family oxidoreductase</fullName>
    </submittedName>
</protein>
<dbReference type="SUPFAM" id="SSF55347">
    <property type="entry name" value="Glyceraldehyde-3-phosphate dehydrogenase-like, C-terminal domain"/>
    <property type="match status" value="1"/>
</dbReference>
<feature type="domain" description="GFO/IDH/MocA-like oxidoreductase" evidence="3">
    <location>
        <begin position="136"/>
        <end position="249"/>
    </location>
</feature>
<proteinExistence type="predicted"/>
<name>A0ABT4T026_9ACTN</name>
<gene>
    <name evidence="4" type="ORF">OUY24_17335</name>
</gene>
<dbReference type="SUPFAM" id="SSF51735">
    <property type="entry name" value="NAD(P)-binding Rossmann-fold domains"/>
    <property type="match status" value="1"/>
</dbReference>
<evidence type="ECO:0000256" key="1">
    <source>
        <dbReference type="SAM" id="MobiDB-lite"/>
    </source>
</evidence>
<evidence type="ECO:0000259" key="3">
    <source>
        <dbReference type="Pfam" id="PF22725"/>
    </source>
</evidence>
<dbReference type="InterPro" id="IPR055170">
    <property type="entry name" value="GFO_IDH_MocA-like_dom"/>
</dbReference>
<dbReference type="RefSeq" id="WP_271276942.1">
    <property type="nucleotide sequence ID" value="NZ_BAABFD010000007.1"/>
</dbReference>
<dbReference type="Gene3D" id="3.30.360.10">
    <property type="entry name" value="Dihydrodipicolinate Reductase, domain 2"/>
    <property type="match status" value="1"/>
</dbReference>
<sequence length="366" mass="39220">MSQRSYRSAIVGTGGIATAHAQAVAGSGGRARLVAAVDVDLGRAETFAATWQVPRTFTTLTELLREERVDLVHLCTPPLLHAPLALECLEAGVTVLVEKPPTLSLAELDALAEAESRSTAHMATVFQHRFGPGAARLRRMLAGGELGRPLVATCLTQWYRGDAYFEVPWRGTWASEGGGPTMGHGIHQFDLLFSVLGPWREVSGLAVRQARDTETEDVSMAMVTFESGAVASVVNSVLSPRETSVLRFDFERATVELEHLYGYTDADWSVTPAPGCEDVTKRWSAEGRSADSSGHHGQLAAVLDALDRDEAPPVTLADARVTMEFVAALYASAFTGERITRGQVGPGSPFARRMDGTGAPWEGTDG</sequence>
<dbReference type="PANTHER" id="PTHR43249:SF1">
    <property type="entry name" value="D-GLUCOSIDE 3-DEHYDROGENASE"/>
    <property type="match status" value="1"/>
</dbReference>
<dbReference type="Pfam" id="PF22725">
    <property type="entry name" value="GFO_IDH_MocA_C3"/>
    <property type="match status" value="1"/>
</dbReference>
<evidence type="ECO:0000313" key="5">
    <source>
        <dbReference type="Proteomes" id="UP001212498"/>
    </source>
</evidence>
<dbReference type="Gene3D" id="3.40.50.720">
    <property type="entry name" value="NAD(P)-binding Rossmann-like Domain"/>
    <property type="match status" value="1"/>
</dbReference>
<feature type="region of interest" description="Disordered" evidence="1">
    <location>
        <begin position="344"/>
        <end position="366"/>
    </location>
</feature>
<dbReference type="EMBL" id="JAPNUD010000041">
    <property type="protein sequence ID" value="MDA0642401.1"/>
    <property type="molecule type" value="Genomic_DNA"/>
</dbReference>
<evidence type="ECO:0000259" key="2">
    <source>
        <dbReference type="Pfam" id="PF01408"/>
    </source>
</evidence>
<organism evidence="4 5">
    <name type="scientific">Nonomuraea ferruginea</name>
    <dbReference type="NCBI Taxonomy" id="46174"/>
    <lineage>
        <taxon>Bacteria</taxon>
        <taxon>Bacillati</taxon>
        <taxon>Actinomycetota</taxon>
        <taxon>Actinomycetes</taxon>
        <taxon>Streptosporangiales</taxon>
        <taxon>Streptosporangiaceae</taxon>
        <taxon>Nonomuraea</taxon>
    </lineage>
</organism>
<reference evidence="4 5" key="1">
    <citation type="submission" date="2022-11" db="EMBL/GenBank/DDBJ databases">
        <title>Nonomuraea corallina sp. nov., a new species of the genus Nonomuraea isolated from sea side sediment in Thai sea.</title>
        <authorList>
            <person name="Ngamcharungchit C."/>
            <person name="Matsumoto A."/>
            <person name="Suriyachadkun C."/>
            <person name="Panbangred W."/>
            <person name="Inahashi Y."/>
            <person name="Intra B."/>
        </authorList>
    </citation>
    <scope>NUCLEOTIDE SEQUENCE [LARGE SCALE GENOMIC DNA]</scope>
    <source>
        <strain evidence="4 5">DSM 43553</strain>
    </source>
</reference>
<evidence type="ECO:0000313" key="4">
    <source>
        <dbReference type="EMBL" id="MDA0642401.1"/>
    </source>
</evidence>
<dbReference type="InterPro" id="IPR052515">
    <property type="entry name" value="Gfo/Idh/MocA_Oxidoreductase"/>
</dbReference>